<dbReference type="EMBL" id="JAAWWB010000027">
    <property type="protein sequence ID" value="KAG6749604.1"/>
    <property type="molecule type" value="Genomic_DNA"/>
</dbReference>
<evidence type="ECO:0000256" key="6">
    <source>
        <dbReference type="ARBA" id="ARBA00060850"/>
    </source>
</evidence>
<sequence length="453" mass="51121">MNETTKNVQTFFRVVAYSMIVRDESESQGAVIDDSEREWGMASLYCGLKWSAIESSSHALLSIGLPQEWKLAPGFRPYCIFRMELSMEWEHKTLISELSQGKELAKQLSNHLNPSSSLEARQFLVDKILSSYEKALSLLNWGALVDQQPKPTIGTVEPLHSFANSSPRSEVSDQDCKEECNKDVYKKRKIQPRWTEQVKVCSGTGLEGPLDDGYSWRKYGQKDILGANFPRGYYRCTHRHSQGCLATKQVQRSDEDHSIFEVTYRGRHTCSQASPSPLASPSPKNDCSKQSKYHRKQQQQLQLQLQREEKPKPTEEISVNFGSDLVQVKSEDLGSKDDIFPPFSFPCTSLGNENEENNIFTESMMENNFLGSFSPTFISPATSESNYFSMSPCHMNSFGIGYPNVQTPESELTTEIISAPTSVTNSPIGDFDISIDNVDFDTTFPFDNPDFFA</sequence>
<dbReference type="Proteomes" id="UP000886885">
    <property type="component" value="Chromosome 14A"/>
</dbReference>
<dbReference type="OrthoDB" id="1888929at2759"/>
<dbReference type="GO" id="GO:0010193">
    <property type="term" value="P:response to ozone"/>
    <property type="evidence" value="ECO:0007669"/>
    <property type="project" value="UniProtKB-ARBA"/>
</dbReference>
<evidence type="ECO:0000313" key="10">
    <source>
        <dbReference type="Proteomes" id="UP000886885"/>
    </source>
</evidence>
<comment type="subcellular location">
    <subcellularLocation>
        <location evidence="1">Nucleus</location>
    </subcellularLocation>
</comment>
<dbReference type="GO" id="GO:0005634">
    <property type="term" value="C:nucleus"/>
    <property type="evidence" value="ECO:0007669"/>
    <property type="project" value="UniProtKB-SubCell"/>
</dbReference>
<reference evidence="9" key="1">
    <citation type="journal article" date="2020" name="bioRxiv">
        <title>Hybrid origin of Populus tomentosa Carr. identified through genome sequencing and phylogenomic analysis.</title>
        <authorList>
            <person name="An X."/>
            <person name="Gao K."/>
            <person name="Chen Z."/>
            <person name="Li J."/>
            <person name="Yang X."/>
            <person name="Yang X."/>
            <person name="Zhou J."/>
            <person name="Guo T."/>
            <person name="Zhao T."/>
            <person name="Huang S."/>
            <person name="Miao D."/>
            <person name="Khan W.U."/>
            <person name="Rao P."/>
            <person name="Ye M."/>
            <person name="Lei B."/>
            <person name="Liao W."/>
            <person name="Wang J."/>
            <person name="Ji L."/>
            <person name="Li Y."/>
            <person name="Guo B."/>
            <person name="Mustafa N.S."/>
            <person name="Li S."/>
            <person name="Yun Q."/>
            <person name="Keller S.R."/>
            <person name="Mao J."/>
            <person name="Zhang R."/>
            <person name="Strauss S.H."/>
        </authorList>
    </citation>
    <scope>NUCLEOTIDE SEQUENCE</scope>
    <source>
        <strain evidence="9">GM15</strain>
        <tissue evidence="9">Leaf</tissue>
    </source>
</reference>
<keyword evidence="2" id="KW-0805">Transcription regulation</keyword>
<comment type="caution">
    <text evidence="9">The sequence shown here is derived from an EMBL/GenBank/DDBJ whole genome shotgun (WGS) entry which is preliminary data.</text>
</comment>
<evidence type="ECO:0000313" key="9">
    <source>
        <dbReference type="EMBL" id="KAG6749604.1"/>
    </source>
</evidence>
<evidence type="ECO:0000256" key="7">
    <source>
        <dbReference type="SAM" id="MobiDB-lite"/>
    </source>
</evidence>
<dbReference type="InterPro" id="IPR044810">
    <property type="entry name" value="WRKY_plant"/>
</dbReference>
<comment type="similarity">
    <text evidence="6">Belongs to the WRKY group III family.</text>
</comment>
<dbReference type="GO" id="GO:0010150">
    <property type="term" value="P:leaf senescence"/>
    <property type="evidence" value="ECO:0007669"/>
    <property type="project" value="UniProtKB-ARBA"/>
</dbReference>
<dbReference type="InterPro" id="IPR003657">
    <property type="entry name" value="WRKY_dom"/>
</dbReference>
<name>A0A8X8CE53_POPTO</name>
<evidence type="ECO:0000259" key="8">
    <source>
        <dbReference type="PROSITE" id="PS50811"/>
    </source>
</evidence>
<accession>A0A8X8CE53</accession>
<organism evidence="9 10">
    <name type="scientific">Populus tomentosa</name>
    <name type="common">Chinese white poplar</name>
    <dbReference type="NCBI Taxonomy" id="118781"/>
    <lineage>
        <taxon>Eukaryota</taxon>
        <taxon>Viridiplantae</taxon>
        <taxon>Streptophyta</taxon>
        <taxon>Embryophyta</taxon>
        <taxon>Tracheophyta</taxon>
        <taxon>Spermatophyta</taxon>
        <taxon>Magnoliopsida</taxon>
        <taxon>eudicotyledons</taxon>
        <taxon>Gunneridae</taxon>
        <taxon>Pentapetalae</taxon>
        <taxon>rosids</taxon>
        <taxon>fabids</taxon>
        <taxon>Malpighiales</taxon>
        <taxon>Salicaceae</taxon>
        <taxon>Saliceae</taxon>
        <taxon>Populus</taxon>
    </lineage>
</organism>
<keyword evidence="3" id="KW-0238">DNA-binding</keyword>
<feature type="region of interest" description="Disordered" evidence="7">
    <location>
        <begin position="269"/>
        <end position="317"/>
    </location>
</feature>
<keyword evidence="10" id="KW-1185">Reference proteome</keyword>
<evidence type="ECO:0000256" key="4">
    <source>
        <dbReference type="ARBA" id="ARBA00023163"/>
    </source>
</evidence>
<proteinExistence type="inferred from homology"/>
<dbReference type="Pfam" id="PF03106">
    <property type="entry name" value="WRKY"/>
    <property type="match status" value="1"/>
</dbReference>
<dbReference type="FunFam" id="2.20.25.80:FF:000009">
    <property type="entry name" value="WRKY transcription factor 53"/>
    <property type="match status" value="1"/>
</dbReference>
<keyword evidence="4" id="KW-0804">Transcription</keyword>
<evidence type="ECO:0000256" key="2">
    <source>
        <dbReference type="ARBA" id="ARBA00023015"/>
    </source>
</evidence>
<dbReference type="SMART" id="SM00774">
    <property type="entry name" value="WRKY"/>
    <property type="match status" value="1"/>
</dbReference>
<feature type="compositionally biased region" description="Basic and acidic residues" evidence="7">
    <location>
        <begin position="306"/>
        <end position="315"/>
    </location>
</feature>
<dbReference type="GO" id="GO:0009751">
    <property type="term" value="P:response to salicylic acid"/>
    <property type="evidence" value="ECO:0007669"/>
    <property type="project" value="UniProtKB-ARBA"/>
</dbReference>
<dbReference type="PROSITE" id="PS50811">
    <property type="entry name" value="WRKY"/>
    <property type="match status" value="1"/>
</dbReference>
<dbReference type="PANTHER" id="PTHR32096:SF133">
    <property type="entry name" value="WRKY TRANSCRIPTION FACTOR 41-RELATED"/>
    <property type="match status" value="1"/>
</dbReference>
<gene>
    <name evidence="9" type="ORF">POTOM_046662</name>
</gene>
<dbReference type="PANTHER" id="PTHR32096">
    <property type="entry name" value="WRKY TRANSCRIPTION FACTOR 30-RELATED-RELATED"/>
    <property type="match status" value="1"/>
</dbReference>
<keyword evidence="5" id="KW-0539">Nucleus</keyword>
<feature type="domain" description="WRKY" evidence="8">
    <location>
        <begin position="205"/>
        <end position="268"/>
    </location>
</feature>
<protein>
    <recommendedName>
        <fullName evidence="8">WRKY domain-containing protein</fullName>
    </recommendedName>
</protein>
<dbReference type="AlphaFoldDB" id="A0A8X8CE53"/>
<evidence type="ECO:0000256" key="1">
    <source>
        <dbReference type="ARBA" id="ARBA00004123"/>
    </source>
</evidence>
<dbReference type="GO" id="GO:0042542">
    <property type="term" value="P:response to hydrogen peroxide"/>
    <property type="evidence" value="ECO:0007669"/>
    <property type="project" value="UniProtKB-ARBA"/>
</dbReference>
<dbReference type="GO" id="GO:0000976">
    <property type="term" value="F:transcription cis-regulatory region binding"/>
    <property type="evidence" value="ECO:0007669"/>
    <property type="project" value="TreeGrafter"/>
</dbReference>
<dbReference type="GO" id="GO:0003700">
    <property type="term" value="F:DNA-binding transcription factor activity"/>
    <property type="evidence" value="ECO:0007669"/>
    <property type="project" value="InterPro"/>
</dbReference>
<evidence type="ECO:0000256" key="5">
    <source>
        <dbReference type="ARBA" id="ARBA00023242"/>
    </source>
</evidence>
<feature type="compositionally biased region" description="Low complexity" evidence="7">
    <location>
        <begin position="273"/>
        <end position="283"/>
    </location>
</feature>
<evidence type="ECO:0000256" key="3">
    <source>
        <dbReference type="ARBA" id="ARBA00023125"/>
    </source>
</evidence>